<organism evidence="2 3">
    <name type="scientific">Hirsutella rhossiliensis</name>
    <dbReference type="NCBI Taxonomy" id="111463"/>
    <lineage>
        <taxon>Eukaryota</taxon>
        <taxon>Fungi</taxon>
        <taxon>Dikarya</taxon>
        <taxon>Ascomycota</taxon>
        <taxon>Pezizomycotina</taxon>
        <taxon>Sordariomycetes</taxon>
        <taxon>Hypocreomycetidae</taxon>
        <taxon>Hypocreales</taxon>
        <taxon>Ophiocordycipitaceae</taxon>
        <taxon>Hirsutella</taxon>
    </lineage>
</organism>
<feature type="region of interest" description="Disordered" evidence="1">
    <location>
        <begin position="290"/>
        <end position="375"/>
    </location>
</feature>
<dbReference type="GeneID" id="68356496"/>
<dbReference type="AlphaFoldDB" id="A0A9P8MVQ7"/>
<dbReference type="OrthoDB" id="4831184at2759"/>
<dbReference type="EMBL" id="JAIZPD010000008">
    <property type="protein sequence ID" value="KAH0961289.1"/>
    <property type="molecule type" value="Genomic_DNA"/>
</dbReference>
<sequence>MRDFSRGFLSYCDDALNGAPTRAGKNASHGRDGGYRSDLRRYGPEGDGAVRGGLPARPTHNLGWPHTSSRLSASSCGSLTDPHRGATRGAHVAKTLNIEGMPQVARGDWAACLGTEAVEGFQNWHTYTVADCPRQLTDIWGSAVDYGQAIREEIKLQTGVEPVDVHESQETRRGLRPAYRDDDCVIQGGYTEEMATLRHRPISATDHQEPPTYPMYHSRFICDQKPACRRCGGKDHHGDDCDRPERCANCFGPFQEDHKQCPARPRRSHGQLVRLSKIEKHAVRKMGSRLYRQTNMELERLAPTTSPQAVEARQMQRPPPSSAQAPDPTALLPPQDEIVVATYSPESLKKRLPETKNPRQEDYPSSPGQRGKAEPYHSMALRLAEAEDYDITFHAFAPERAWDPDQAPRVMSYARNDANIRVEQICSIPTRDILWLRVNGILIINFYRHEGTPEPLD</sequence>
<keyword evidence="3" id="KW-1185">Reference proteome</keyword>
<dbReference type="RefSeq" id="XP_044718802.1">
    <property type="nucleotide sequence ID" value="XM_044865838.1"/>
</dbReference>
<keyword evidence="2" id="KW-0378">Hydrolase</keyword>
<evidence type="ECO:0000313" key="2">
    <source>
        <dbReference type="EMBL" id="KAH0961289.1"/>
    </source>
</evidence>
<evidence type="ECO:0000256" key="1">
    <source>
        <dbReference type="SAM" id="MobiDB-lite"/>
    </source>
</evidence>
<name>A0A9P8MVQ7_9HYPO</name>
<dbReference type="GO" id="GO:0004519">
    <property type="term" value="F:endonuclease activity"/>
    <property type="evidence" value="ECO:0007669"/>
    <property type="project" value="UniProtKB-KW"/>
</dbReference>
<feature type="compositionally biased region" description="Basic and acidic residues" evidence="1">
    <location>
        <begin position="29"/>
        <end position="44"/>
    </location>
</feature>
<evidence type="ECO:0000313" key="3">
    <source>
        <dbReference type="Proteomes" id="UP000824596"/>
    </source>
</evidence>
<keyword evidence="2" id="KW-0255">Endonuclease</keyword>
<reference evidence="2" key="1">
    <citation type="submission" date="2021-09" db="EMBL/GenBank/DDBJ databases">
        <title>A high-quality genome of the endoparasitic fungus Hirsutella rhossiliensis with a comparison of Hirsutella genomes reveals transposable elements contributing to genome size variation.</title>
        <authorList>
            <person name="Lin R."/>
            <person name="Jiao Y."/>
            <person name="Sun X."/>
            <person name="Ling J."/>
            <person name="Xie B."/>
            <person name="Cheng X."/>
        </authorList>
    </citation>
    <scope>NUCLEOTIDE SEQUENCE</scope>
    <source>
        <strain evidence="2">HR02</strain>
    </source>
</reference>
<feature type="compositionally biased region" description="Basic and acidic residues" evidence="1">
    <location>
        <begin position="347"/>
        <end position="362"/>
    </location>
</feature>
<accession>A0A9P8MVQ7</accession>
<feature type="compositionally biased region" description="Low complexity" evidence="1">
    <location>
        <begin position="68"/>
        <end position="78"/>
    </location>
</feature>
<keyword evidence="2" id="KW-0540">Nuclease</keyword>
<dbReference type="Proteomes" id="UP000824596">
    <property type="component" value="Unassembled WGS sequence"/>
</dbReference>
<proteinExistence type="predicted"/>
<feature type="region of interest" description="Disordered" evidence="1">
    <location>
        <begin position="19"/>
        <end position="87"/>
    </location>
</feature>
<gene>
    <name evidence="2" type="ORF">HRG_07367</name>
</gene>
<comment type="caution">
    <text evidence="2">The sequence shown here is derived from an EMBL/GenBank/DDBJ whole genome shotgun (WGS) entry which is preliminary data.</text>
</comment>
<protein>
    <submittedName>
        <fullName evidence="2">Endonuclease/exonuclease/phosphatase</fullName>
    </submittedName>
</protein>